<proteinExistence type="predicted"/>
<comment type="caution">
    <text evidence="3">The sequence shown here is derived from an EMBL/GenBank/DDBJ whole genome shotgun (WGS) entry which is preliminary data.</text>
</comment>
<keyword evidence="2" id="KW-1133">Transmembrane helix</keyword>
<feature type="region of interest" description="Disordered" evidence="1">
    <location>
        <begin position="1"/>
        <end position="21"/>
    </location>
</feature>
<dbReference type="EMBL" id="JABEQP010000002">
    <property type="protein sequence ID" value="MBB2196443.1"/>
    <property type="molecule type" value="Genomic_DNA"/>
</dbReference>
<feature type="transmembrane region" description="Helical" evidence="2">
    <location>
        <begin position="52"/>
        <end position="73"/>
    </location>
</feature>
<dbReference type="RefSeq" id="WP_183008071.1">
    <property type="nucleotide sequence ID" value="NZ_JABEQP010000002.1"/>
</dbReference>
<evidence type="ECO:0000313" key="4">
    <source>
        <dbReference type="Proteomes" id="UP000530320"/>
    </source>
</evidence>
<gene>
    <name evidence="3" type="ORF">HLH44_03015</name>
</gene>
<dbReference type="AlphaFoldDB" id="A0A7W4JX99"/>
<feature type="compositionally biased region" description="Polar residues" evidence="1">
    <location>
        <begin position="8"/>
        <end position="21"/>
    </location>
</feature>
<keyword evidence="2" id="KW-0472">Membrane</keyword>
<accession>A0A7W4JX99</accession>
<sequence length="79" mass="8363">MAPAPRTDPSQKMLSSSPEKIATRQSLPTLVSSGGIILGAFGGSAYNHIGPLAGLMLNLAAFSCLLWALVLLIRNRRRS</sequence>
<organism evidence="3 4">
    <name type="scientific">Gluconacetobacter dulcium</name>
    <dbReference type="NCBI Taxonomy" id="2729096"/>
    <lineage>
        <taxon>Bacteria</taxon>
        <taxon>Pseudomonadati</taxon>
        <taxon>Pseudomonadota</taxon>
        <taxon>Alphaproteobacteria</taxon>
        <taxon>Acetobacterales</taxon>
        <taxon>Acetobacteraceae</taxon>
        <taxon>Gluconacetobacter</taxon>
    </lineage>
</organism>
<dbReference type="Proteomes" id="UP000530320">
    <property type="component" value="Unassembled WGS sequence"/>
</dbReference>
<evidence type="ECO:0000256" key="2">
    <source>
        <dbReference type="SAM" id="Phobius"/>
    </source>
</evidence>
<protein>
    <submittedName>
        <fullName evidence="3">Uncharacterized protein</fullName>
    </submittedName>
</protein>
<evidence type="ECO:0000313" key="3">
    <source>
        <dbReference type="EMBL" id="MBB2196443.1"/>
    </source>
</evidence>
<name>A0A7W4JX99_9PROT</name>
<evidence type="ECO:0000256" key="1">
    <source>
        <dbReference type="SAM" id="MobiDB-lite"/>
    </source>
</evidence>
<keyword evidence="2" id="KW-0812">Transmembrane</keyword>
<reference evidence="3 4" key="1">
    <citation type="submission" date="2020-04" db="EMBL/GenBank/DDBJ databases">
        <title>Description of novel Gluconacetobacter.</title>
        <authorList>
            <person name="Sombolestani A."/>
        </authorList>
    </citation>
    <scope>NUCLEOTIDE SEQUENCE [LARGE SCALE GENOMIC DNA]</scope>
    <source>
        <strain evidence="3 4">LMG 22058</strain>
    </source>
</reference>